<organism evidence="2 3">
    <name type="scientific">Pedobacter caeni</name>
    <dbReference type="NCBI Taxonomy" id="288992"/>
    <lineage>
        <taxon>Bacteria</taxon>
        <taxon>Pseudomonadati</taxon>
        <taxon>Bacteroidota</taxon>
        <taxon>Sphingobacteriia</taxon>
        <taxon>Sphingobacteriales</taxon>
        <taxon>Sphingobacteriaceae</taxon>
        <taxon>Pedobacter</taxon>
    </lineage>
</organism>
<dbReference type="RefSeq" id="WP_073238562.1">
    <property type="nucleotide sequence ID" value="NZ_FQUQ01000009.1"/>
</dbReference>
<dbReference type="Proteomes" id="UP000184287">
    <property type="component" value="Unassembled WGS sequence"/>
</dbReference>
<evidence type="ECO:0000313" key="3">
    <source>
        <dbReference type="Proteomes" id="UP000184287"/>
    </source>
</evidence>
<dbReference type="OrthoDB" id="676793at2"/>
<dbReference type="EMBL" id="FQUQ01000009">
    <property type="protein sequence ID" value="SHG97695.1"/>
    <property type="molecule type" value="Genomic_DNA"/>
</dbReference>
<dbReference type="STRING" id="288992.SAMN04488522_10939"/>
<name>A0A1M5P7M2_9SPHI</name>
<feature type="chain" id="PRO_5012951592" evidence="1">
    <location>
        <begin position="21"/>
        <end position="167"/>
    </location>
</feature>
<dbReference type="AlphaFoldDB" id="A0A1M5P7M2"/>
<evidence type="ECO:0000256" key="1">
    <source>
        <dbReference type="SAM" id="SignalP"/>
    </source>
</evidence>
<sequence length="167" mass="18633">MKTKAFLTMLAVMSLMVTFAAYSQGKKVKINKEMQEALEMRYSTDQQTAKTQRFIFDKMEWKKSWIGVKYTDLLKAWGAPAKAFPNGDGGQVVVYEKVSNYAGGSYKPGYFTTGVNGFGQTVLTGSKQAEDTRWASQYVEVTTVHIGKDNLIQSIDQKTTHSQSGTQ</sequence>
<keyword evidence="3" id="KW-1185">Reference proteome</keyword>
<evidence type="ECO:0000313" key="2">
    <source>
        <dbReference type="EMBL" id="SHG97695.1"/>
    </source>
</evidence>
<reference evidence="3" key="1">
    <citation type="submission" date="2016-11" db="EMBL/GenBank/DDBJ databases">
        <authorList>
            <person name="Varghese N."/>
            <person name="Submissions S."/>
        </authorList>
    </citation>
    <scope>NUCLEOTIDE SEQUENCE [LARGE SCALE GENOMIC DNA]</scope>
    <source>
        <strain evidence="3">DSM 16990</strain>
    </source>
</reference>
<feature type="signal peptide" evidence="1">
    <location>
        <begin position="1"/>
        <end position="20"/>
    </location>
</feature>
<accession>A0A1M5P7M2</accession>
<keyword evidence="1" id="KW-0732">Signal</keyword>
<gene>
    <name evidence="2" type="ORF">SAMN04488522_10939</name>
</gene>
<proteinExistence type="predicted"/>
<protein>
    <submittedName>
        <fullName evidence="2">Uncharacterized protein</fullName>
    </submittedName>
</protein>